<organism evidence="8 9">
    <name type="scientific">Sulfolobus tengchongensis</name>
    <dbReference type="NCBI Taxonomy" id="207809"/>
    <lineage>
        <taxon>Archaea</taxon>
        <taxon>Thermoproteota</taxon>
        <taxon>Thermoprotei</taxon>
        <taxon>Sulfolobales</taxon>
        <taxon>Sulfolobaceae</taxon>
        <taxon>Sulfolobus</taxon>
    </lineage>
</organism>
<gene>
    <name evidence="8" type="ORF">V6M85_10120</name>
</gene>
<keyword evidence="6 7" id="KW-0472">Membrane</keyword>
<evidence type="ECO:0000256" key="1">
    <source>
        <dbReference type="ARBA" id="ARBA00004651"/>
    </source>
</evidence>
<evidence type="ECO:0000256" key="5">
    <source>
        <dbReference type="ARBA" id="ARBA00022989"/>
    </source>
</evidence>
<dbReference type="EMBL" id="CP146016">
    <property type="protein sequence ID" value="WWQ59824.1"/>
    <property type="molecule type" value="Genomic_DNA"/>
</dbReference>
<dbReference type="InterPro" id="IPR000715">
    <property type="entry name" value="Glycosyl_transferase_4"/>
</dbReference>
<sequence>MNTASVILSVFISFLIGYLSTIWVIKQARKSGFVGKDINKPNKPEVPLMGGIGVIAGFVAGAFTLLVSDVRSERVIPAVILSSLLIAFLGLLDDIFNVRQSIRAFLPIFASVPLVVYSVGHSVISIPFLGQVNFGIFYYVIIIPFALTIASNAFNMLEGLNGLGAGMGIIMLATFAYIGLSHGSGPTYQAGLISLVALSALMAFLLFNKYPAKVFPGNIGTYFIGALVGAIGIAGYMYTALAVLYVPYVIEFILKARTRFKGVSFGKVDSLGRLYWDEKPNSLTHIVMKIGHFKEYQVVIILWIIEAIFAIIAVILQTTTIVI</sequence>
<evidence type="ECO:0000313" key="8">
    <source>
        <dbReference type="EMBL" id="WWQ59824.1"/>
    </source>
</evidence>
<feature type="transmembrane region" description="Helical" evidence="7">
    <location>
        <begin position="6"/>
        <end position="25"/>
    </location>
</feature>
<name>A0AAX4KY34_9CREN</name>
<comment type="subcellular location">
    <subcellularLocation>
        <location evidence="1">Cell membrane</location>
        <topology evidence="1">Multi-pass membrane protein</topology>
    </subcellularLocation>
</comment>
<evidence type="ECO:0000256" key="2">
    <source>
        <dbReference type="ARBA" id="ARBA00022475"/>
    </source>
</evidence>
<feature type="transmembrane region" description="Helical" evidence="7">
    <location>
        <begin position="74"/>
        <end position="92"/>
    </location>
</feature>
<keyword evidence="9" id="KW-1185">Reference proteome</keyword>
<feature type="transmembrane region" description="Helical" evidence="7">
    <location>
        <begin position="46"/>
        <end position="68"/>
    </location>
</feature>
<dbReference type="Pfam" id="PF00953">
    <property type="entry name" value="Glycos_transf_4"/>
    <property type="match status" value="1"/>
</dbReference>
<evidence type="ECO:0000256" key="7">
    <source>
        <dbReference type="SAM" id="Phobius"/>
    </source>
</evidence>
<feature type="transmembrane region" description="Helical" evidence="7">
    <location>
        <begin position="219"/>
        <end position="246"/>
    </location>
</feature>
<dbReference type="GO" id="GO:0044038">
    <property type="term" value="P:cell wall macromolecule biosynthetic process"/>
    <property type="evidence" value="ECO:0007669"/>
    <property type="project" value="TreeGrafter"/>
</dbReference>
<keyword evidence="3" id="KW-0808">Transferase</keyword>
<keyword evidence="2" id="KW-1003">Cell membrane</keyword>
<evidence type="ECO:0000256" key="4">
    <source>
        <dbReference type="ARBA" id="ARBA00022692"/>
    </source>
</evidence>
<evidence type="ECO:0000256" key="3">
    <source>
        <dbReference type="ARBA" id="ARBA00022679"/>
    </source>
</evidence>
<proteinExistence type="predicted"/>
<dbReference type="GeneID" id="89337127"/>
<reference evidence="8 9" key="1">
    <citation type="submission" date="2024-02" db="EMBL/GenBank/DDBJ databases">
        <title>STSV induces naive adaptation in Sulfolobus.</title>
        <authorList>
            <person name="Xiang X."/>
            <person name="Song M."/>
        </authorList>
    </citation>
    <scope>NUCLEOTIDE SEQUENCE [LARGE SCALE GENOMIC DNA]</scope>
    <source>
        <strain evidence="8 9">RT2</strain>
    </source>
</reference>
<dbReference type="Proteomes" id="UP001432202">
    <property type="component" value="Chromosome"/>
</dbReference>
<feature type="transmembrane region" description="Helical" evidence="7">
    <location>
        <begin position="136"/>
        <end position="155"/>
    </location>
</feature>
<dbReference type="AlphaFoldDB" id="A0AAX4KY34"/>
<feature type="transmembrane region" description="Helical" evidence="7">
    <location>
        <begin position="162"/>
        <end position="180"/>
    </location>
</feature>
<evidence type="ECO:0000256" key="6">
    <source>
        <dbReference type="ARBA" id="ARBA00023136"/>
    </source>
</evidence>
<protein>
    <submittedName>
        <fullName evidence="8">Glycosyltransferase 4 family protein</fullName>
    </submittedName>
</protein>
<dbReference type="PANTHER" id="PTHR22926:SF3">
    <property type="entry name" value="UNDECAPRENYL-PHOSPHATE ALPHA-N-ACETYLGLUCOSAMINYL 1-PHOSPHATE TRANSFERASE"/>
    <property type="match status" value="1"/>
</dbReference>
<keyword evidence="5 7" id="KW-1133">Transmembrane helix</keyword>
<feature type="transmembrane region" description="Helical" evidence="7">
    <location>
        <begin position="186"/>
        <end position="207"/>
    </location>
</feature>
<dbReference type="GO" id="GO:0005886">
    <property type="term" value="C:plasma membrane"/>
    <property type="evidence" value="ECO:0007669"/>
    <property type="project" value="UniProtKB-SubCell"/>
</dbReference>
<feature type="transmembrane region" description="Helical" evidence="7">
    <location>
        <begin position="296"/>
        <end position="316"/>
    </location>
</feature>
<evidence type="ECO:0000313" key="9">
    <source>
        <dbReference type="Proteomes" id="UP001432202"/>
    </source>
</evidence>
<dbReference type="PANTHER" id="PTHR22926">
    <property type="entry name" value="PHOSPHO-N-ACETYLMURAMOYL-PENTAPEPTIDE-TRANSFERASE"/>
    <property type="match status" value="1"/>
</dbReference>
<keyword evidence="4 7" id="KW-0812">Transmembrane</keyword>
<feature type="transmembrane region" description="Helical" evidence="7">
    <location>
        <begin position="104"/>
        <end position="124"/>
    </location>
</feature>
<dbReference type="GO" id="GO:0071555">
    <property type="term" value="P:cell wall organization"/>
    <property type="evidence" value="ECO:0007669"/>
    <property type="project" value="TreeGrafter"/>
</dbReference>
<dbReference type="GO" id="GO:0016780">
    <property type="term" value="F:phosphotransferase activity, for other substituted phosphate groups"/>
    <property type="evidence" value="ECO:0007669"/>
    <property type="project" value="InterPro"/>
</dbReference>
<accession>A0AAX4KY34</accession>
<dbReference type="CDD" id="cd06856">
    <property type="entry name" value="GT_GPT_archaea"/>
    <property type="match status" value="1"/>
</dbReference>
<dbReference type="RefSeq" id="WP_338599545.1">
    <property type="nucleotide sequence ID" value="NZ_CP146016.1"/>
</dbReference>